<proteinExistence type="predicted"/>
<protein>
    <submittedName>
        <fullName evidence="1">Uncharacterized protein</fullName>
    </submittedName>
</protein>
<sequence length="85" mass="9373">MVPQDIKVATNACLFIGQDRCGRWVVRDGRGMCGGLFADRTAAIRFAMYECQSRPQSVIMLPEGLELDPAFALPVAANWRSKRAA</sequence>
<reference evidence="1 2" key="1">
    <citation type="submission" date="2018-06" db="EMBL/GenBank/DDBJ databases">
        <title>Genomic Encyclopedia of Type Strains, Phase IV (KMG-IV): sequencing the most valuable type-strain genomes for metagenomic binning, comparative biology and taxonomic classification.</title>
        <authorList>
            <person name="Goeker M."/>
        </authorList>
    </citation>
    <scope>NUCLEOTIDE SEQUENCE [LARGE SCALE GENOMIC DNA]</scope>
    <source>
        <strain evidence="1 2">DSM 24875</strain>
    </source>
</reference>
<keyword evidence="2" id="KW-1185">Reference proteome</keyword>
<dbReference type="RefSeq" id="WP_147262794.1">
    <property type="nucleotide sequence ID" value="NZ_QNRK01000019.1"/>
</dbReference>
<organism evidence="1 2">
    <name type="scientific">Roseiarcus fermentans</name>
    <dbReference type="NCBI Taxonomy" id="1473586"/>
    <lineage>
        <taxon>Bacteria</taxon>
        <taxon>Pseudomonadati</taxon>
        <taxon>Pseudomonadota</taxon>
        <taxon>Alphaproteobacteria</taxon>
        <taxon>Hyphomicrobiales</taxon>
        <taxon>Roseiarcaceae</taxon>
        <taxon>Roseiarcus</taxon>
    </lineage>
</organism>
<name>A0A366F8B1_9HYPH</name>
<dbReference type="OrthoDB" id="8454620at2"/>
<dbReference type="EMBL" id="QNRK01000019">
    <property type="protein sequence ID" value="RBP10356.1"/>
    <property type="molecule type" value="Genomic_DNA"/>
</dbReference>
<dbReference type="Proteomes" id="UP000253529">
    <property type="component" value="Unassembled WGS sequence"/>
</dbReference>
<comment type="caution">
    <text evidence="1">The sequence shown here is derived from an EMBL/GenBank/DDBJ whole genome shotgun (WGS) entry which is preliminary data.</text>
</comment>
<evidence type="ECO:0000313" key="1">
    <source>
        <dbReference type="EMBL" id="RBP10356.1"/>
    </source>
</evidence>
<accession>A0A366F8B1</accession>
<evidence type="ECO:0000313" key="2">
    <source>
        <dbReference type="Proteomes" id="UP000253529"/>
    </source>
</evidence>
<gene>
    <name evidence="1" type="ORF">DFR50_11927</name>
</gene>
<dbReference type="AlphaFoldDB" id="A0A366F8B1"/>